<dbReference type="FunFam" id="3.40.50.300:FF:000050">
    <property type="entry name" value="DNA repair protein RadA"/>
    <property type="match status" value="1"/>
</dbReference>
<name>A0A927ISQ9_9HYPH</name>
<evidence type="ECO:0000256" key="9">
    <source>
        <dbReference type="ARBA" id="ARBA00023125"/>
    </source>
</evidence>
<dbReference type="EMBL" id="JACYFU010000001">
    <property type="protein sequence ID" value="MBD8065087.1"/>
    <property type="molecule type" value="Genomic_DNA"/>
</dbReference>
<keyword evidence="3 11" id="KW-0227">DNA damage</keyword>
<dbReference type="Gene3D" id="3.40.50.300">
    <property type="entry name" value="P-loop containing nucleotide triphosphate hydrolases"/>
    <property type="match status" value="1"/>
</dbReference>
<dbReference type="PRINTS" id="PR01874">
    <property type="entry name" value="DNAREPAIRADA"/>
</dbReference>
<dbReference type="PANTHER" id="PTHR32472">
    <property type="entry name" value="DNA REPAIR PROTEIN RADA"/>
    <property type="match status" value="1"/>
</dbReference>
<keyword evidence="16" id="KW-1185">Reference proteome</keyword>
<keyword evidence="10 11" id="KW-0234">DNA repair</keyword>
<accession>A0A927ISQ9</accession>
<keyword evidence="4 13" id="KW-0863">Zinc-finger</keyword>
<protein>
    <recommendedName>
        <fullName evidence="11 12">DNA repair protein RadA</fullName>
    </recommendedName>
</protein>
<dbReference type="GO" id="GO:0016787">
    <property type="term" value="F:hydrolase activity"/>
    <property type="evidence" value="ECO:0007669"/>
    <property type="project" value="UniProtKB-KW"/>
</dbReference>
<dbReference type="GO" id="GO:0005524">
    <property type="term" value="F:ATP binding"/>
    <property type="evidence" value="ECO:0007669"/>
    <property type="project" value="UniProtKB-UniRule"/>
</dbReference>
<evidence type="ECO:0000256" key="6">
    <source>
        <dbReference type="ARBA" id="ARBA00022833"/>
    </source>
</evidence>
<keyword evidence="2 11" id="KW-0547">Nucleotide-binding</keyword>
<dbReference type="InterPro" id="IPR020588">
    <property type="entry name" value="RecA_ATP-bd"/>
</dbReference>
<proteinExistence type="inferred from homology"/>
<evidence type="ECO:0000256" key="5">
    <source>
        <dbReference type="ARBA" id="ARBA00022801"/>
    </source>
</evidence>
<dbReference type="HAMAP" id="MF_01498">
    <property type="entry name" value="RadA_bact"/>
    <property type="match status" value="1"/>
</dbReference>
<dbReference type="GO" id="GO:0140664">
    <property type="term" value="F:ATP-dependent DNA damage sensor activity"/>
    <property type="evidence" value="ECO:0007669"/>
    <property type="project" value="InterPro"/>
</dbReference>
<dbReference type="SUPFAM" id="SSF52540">
    <property type="entry name" value="P-loop containing nucleoside triphosphate hydrolases"/>
    <property type="match status" value="1"/>
</dbReference>
<organism evidence="15 16">
    <name type="scientific">Devosia oryzisoli</name>
    <dbReference type="NCBI Taxonomy" id="2774138"/>
    <lineage>
        <taxon>Bacteria</taxon>
        <taxon>Pseudomonadati</taxon>
        <taxon>Pseudomonadota</taxon>
        <taxon>Alphaproteobacteria</taxon>
        <taxon>Hyphomicrobiales</taxon>
        <taxon>Devosiaceae</taxon>
        <taxon>Devosia</taxon>
    </lineage>
</organism>
<evidence type="ECO:0000256" key="8">
    <source>
        <dbReference type="ARBA" id="ARBA00023016"/>
    </source>
</evidence>
<evidence type="ECO:0000256" key="7">
    <source>
        <dbReference type="ARBA" id="ARBA00022840"/>
    </source>
</evidence>
<dbReference type="InterPro" id="IPR014721">
    <property type="entry name" value="Ribsml_uS5_D2-typ_fold_subgr"/>
</dbReference>
<dbReference type="GO" id="GO:0008270">
    <property type="term" value="F:zinc ion binding"/>
    <property type="evidence" value="ECO:0007669"/>
    <property type="project" value="UniProtKB-KW"/>
</dbReference>
<evidence type="ECO:0000256" key="11">
    <source>
        <dbReference type="HAMAP-Rule" id="MF_01498"/>
    </source>
</evidence>
<reference evidence="15" key="1">
    <citation type="submission" date="2020-09" db="EMBL/GenBank/DDBJ databases">
        <title>Genome seq and assembly of Devosia sp.</title>
        <authorList>
            <person name="Chhetri G."/>
        </authorList>
    </citation>
    <scope>NUCLEOTIDE SEQUENCE</scope>
    <source>
        <strain evidence="15">PTR5</strain>
    </source>
</reference>
<evidence type="ECO:0000256" key="12">
    <source>
        <dbReference type="NCBIfam" id="TIGR00416"/>
    </source>
</evidence>
<comment type="caution">
    <text evidence="15">The sequence shown here is derived from an EMBL/GenBank/DDBJ whole genome shotgun (WGS) entry which is preliminary data.</text>
</comment>
<evidence type="ECO:0000256" key="4">
    <source>
        <dbReference type="ARBA" id="ARBA00022771"/>
    </source>
</evidence>
<keyword evidence="5" id="KW-0378">Hydrolase</keyword>
<evidence type="ECO:0000256" key="13">
    <source>
        <dbReference type="RuleBase" id="RU003555"/>
    </source>
</evidence>
<feature type="region of interest" description="Lon-protease-like" evidence="11">
    <location>
        <begin position="353"/>
        <end position="466"/>
    </location>
</feature>
<feature type="domain" description="RecA family profile 1" evidence="14">
    <location>
        <begin position="67"/>
        <end position="217"/>
    </location>
</feature>
<feature type="short sequence motif" description="RadA KNRFG motif" evidence="11">
    <location>
        <begin position="254"/>
        <end position="258"/>
    </location>
</feature>
<dbReference type="GO" id="GO:0003684">
    <property type="term" value="F:damaged DNA binding"/>
    <property type="evidence" value="ECO:0007669"/>
    <property type="project" value="InterPro"/>
</dbReference>
<evidence type="ECO:0000259" key="14">
    <source>
        <dbReference type="PROSITE" id="PS50162"/>
    </source>
</evidence>
<dbReference type="GO" id="GO:0000725">
    <property type="term" value="P:recombinational repair"/>
    <property type="evidence" value="ECO:0007669"/>
    <property type="project" value="UniProtKB-UniRule"/>
</dbReference>
<dbReference type="Pfam" id="PF18073">
    <property type="entry name" value="Zn_ribbon_LapB"/>
    <property type="match status" value="1"/>
</dbReference>
<dbReference type="InterPro" id="IPR003593">
    <property type="entry name" value="AAA+_ATPase"/>
</dbReference>
<dbReference type="InterPro" id="IPR020568">
    <property type="entry name" value="Ribosomal_Su5_D2-typ_SF"/>
</dbReference>
<dbReference type="NCBIfam" id="TIGR00416">
    <property type="entry name" value="sms"/>
    <property type="match status" value="1"/>
</dbReference>
<comment type="domain">
    <text evidence="11">The middle region has homology to RecA with ATPase motifs including the RadA KNRFG motif, while the C-terminus is homologous to Lon protease.</text>
</comment>
<evidence type="ECO:0000256" key="2">
    <source>
        <dbReference type="ARBA" id="ARBA00022741"/>
    </source>
</evidence>
<gene>
    <name evidence="11 15" type="primary">radA</name>
    <name evidence="15" type="ORF">IC608_06330</name>
</gene>
<evidence type="ECO:0000256" key="1">
    <source>
        <dbReference type="ARBA" id="ARBA00022723"/>
    </source>
</evidence>
<evidence type="ECO:0000313" key="15">
    <source>
        <dbReference type="EMBL" id="MBD8065087.1"/>
    </source>
</evidence>
<keyword evidence="9 11" id="KW-0238">DNA-binding</keyword>
<evidence type="ECO:0000256" key="3">
    <source>
        <dbReference type="ARBA" id="ARBA00022763"/>
    </source>
</evidence>
<keyword evidence="1 11" id="KW-0479">Metal-binding</keyword>
<dbReference type="GO" id="GO:0005829">
    <property type="term" value="C:cytosol"/>
    <property type="evidence" value="ECO:0007669"/>
    <property type="project" value="TreeGrafter"/>
</dbReference>
<dbReference type="InterPro" id="IPR027417">
    <property type="entry name" value="P-loop_NTPase"/>
</dbReference>
<dbReference type="SMART" id="SM00382">
    <property type="entry name" value="AAA"/>
    <property type="match status" value="1"/>
</dbReference>
<dbReference type="AlphaFoldDB" id="A0A927ISQ9"/>
<dbReference type="PANTHER" id="PTHR32472:SF10">
    <property type="entry name" value="DNA REPAIR PROTEIN RADA-LIKE PROTEIN"/>
    <property type="match status" value="1"/>
</dbReference>
<dbReference type="SUPFAM" id="SSF54211">
    <property type="entry name" value="Ribosomal protein S5 domain 2-like"/>
    <property type="match status" value="1"/>
</dbReference>
<dbReference type="CDD" id="cd01121">
    <property type="entry name" value="RadA_SMS_N"/>
    <property type="match status" value="1"/>
</dbReference>
<comment type="similarity">
    <text evidence="11 13">Belongs to the RecA family. RadA subfamily.</text>
</comment>
<comment type="function">
    <text evidence="11">Plays a role in repairing double-strand DNA breaks, probably involving stabilizing or processing branched DNA or blocked replication forks.</text>
</comment>
<comment type="function">
    <text evidence="13">DNA-dependent ATPase involved in processing of recombination intermediates, plays a role in repairing DNA breaks. Stimulates the branch migration of RecA-mediated strand transfer reactions, allowing the 3' invading strand to extend heteroduplex DNA faster. Binds ssDNA in the presence of ADP but not other nucleotides, has ATPase activity that is stimulated by ssDNA and various branched DNA structures, but inhibited by SSB. Does not have RecA's homology-searching function.</text>
</comment>
<evidence type="ECO:0000313" key="16">
    <source>
        <dbReference type="Proteomes" id="UP000654108"/>
    </source>
</evidence>
<dbReference type="InterPro" id="IPR004504">
    <property type="entry name" value="DNA_repair_RadA"/>
</dbReference>
<feature type="binding site" evidence="11">
    <location>
        <begin position="96"/>
        <end position="103"/>
    </location>
    <ligand>
        <name>ATP</name>
        <dbReference type="ChEBI" id="CHEBI:30616"/>
    </ligand>
</feature>
<dbReference type="Gene3D" id="3.30.230.10">
    <property type="match status" value="1"/>
</dbReference>
<dbReference type="PROSITE" id="PS50162">
    <property type="entry name" value="RECA_2"/>
    <property type="match status" value="1"/>
</dbReference>
<sequence length="466" mass="48676">MAKSRSTFVCQSCGAVSSRWQGRCDACGEWNTMVEEIVDSGVGAGPKSAKSNGKPTNLVPLSGETESAARVITGIAELDRVTGGGFVKGSTLLVGGDPGIGKSTLLLQSAAALAGRGKRVIYVSGEEAVAQVRLRAQRLGLGEADVMLAAETNVEIILATLENGPPPDLVIIDSIQTLWTDRVDSAPGTVTQVRTSAQALTRVAKKSGAAVVLVGHVTKDGQIAGPRVVEHMVDAVLYFEGDSSHTFRILRGVKNRYGATDEIGVFAMTERGLEQVANPSALFLDQRDQDAAGSAVFAGMEGTRPLLIEIQALVAPSPLGTPRRAVVGWDNSRLSMVLAVLETRCGVRIGANDIYLNVAGGLKISEPAADLAVAAALISSLTGAALPPDAVFFGEISLAGGVRPVVHGALRLREAQKLGFKSVATGRLSAADRTTGLEVTEYGQLAEMVSRIAAQGKMPVREEDVW</sequence>
<dbReference type="InterPro" id="IPR041166">
    <property type="entry name" value="Rubredoxin_2"/>
</dbReference>
<dbReference type="RefSeq" id="WP_191773595.1">
    <property type="nucleotide sequence ID" value="NZ_JACYFU010000001.1"/>
</dbReference>
<evidence type="ECO:0000256" key="10">
    <source>
        <dbReference type="ARBA" id="ARBA00023204"/>
    </source>
</evidence>
<dbReference type="Proteomes" id="UP000654108">
    <property type="component" value="Unassembled WGS sequence"/>
</dbReference>
<keyword evidence="7 11" id="KW-0067">ATP-binding</keyword>
<dbReference type="Pfam" id="PF13481">
    <property type="entry name" value="AAA_25"/>
    <property type="match status" value="1"/>
</dbReference>
<keyword evidence="8 11" id="KW-0346">Stress response</keyword>
<keyword evidence="6 13" id="KW-0862">Zinc</keyword>